<evidence type="ECO:0000313" key="2">
    <source>
        <dbReference type="Proteomes" id="UP001152755"/>
    </source>
</evidence>
<proteinExistence type="predicted"/>
<dbReference type="AlphaFoldDB" id="A0A9X4RF58"/>
<name>A0A9X4RF58_9ACTN</name>
<protein>
    <submittedName>
        <fullName evidence="1">DUF1876 domain-containing protein</fullName>
    </submittedName>
</protein>
<dbReference type="EMBL" id="JANRHA010000015">
    <property type="protein sequence ID" value="MDG3016625.1"/>
    <property type="molecule type" value="Genomic_DNA"/>
</dbReference>
<dbReference type="Pfam" id="PF08962">
    <property type="entry name" value="Rv2632c-like"/>
    <property type="match status" value="1"/>
</dbReference>
<evidence type="ECO:0000313" key="1">
    <source>
        <dbReference type="EMBL" id="MDG3016625.1"/>
    </source>
</evidence>
<sequence>MANPKKWTVTIEINELDRRTHAQATLDRASMVTSIAGEGVARRNPDDSEVPQIGDELAAARALSDLAHRLIMATVEDIEASTHVPAHLEV</sequence>
<reference evidence="1" key="1">
    <citation type="submission" date="2022-08" db="EMBL/GenBank/DDBJ databases">
        <title>Genome analysis of Corynebacteriales strain.</title>
        <authorList>
            <person name="Lee S.D."/>
        </authorList>
    </citation>
    <scope>NUCLEOTIDE SEQUENCE</scope>
    <source>
        <strain evidence="1">D3-21</strain>
    </source>
</reference>
<keyword evidence="2" id="KW-1185">Reference proteome</keyword>
<dbReference type="InterPro" id="IPR015057">
    <property type="entry name" value="Rv2632c-like"/>
</dbReference>
<organism evidence="1 2">
    <name type="scientific">Speluncibacter jeojiensis</name>
    <dbReference type="NCBI Taxonomy" id="2710754"/>
    <lineage>
        <taxon>Bacteria</taxon>
        <taxon>Bacillati</taxon>
        <taxon>Actinomycetota</taxon>
        <taxon>Actinomycetes</taxon>
        <taxon>Mycobacteriales</taxon>
        <taxon>Speluncibacteraceae</taxon>
        <taxon>Speluncibacter</taxon>
    </lineage>
</organism>
<comment type="caution">
    <text evidence="1">The sequence shown here is derived from an EMBL/GenBank/DDBJ whole genome shotgun (WGS) entry which is preliminary data.</text>
</comment>
<dbReference type="Gene3D" id="3.30.160.240">
    <property type="entry name" value="Rv1738"/>
    <property type="match status" value="1"/>
</dbReference>
<dbReference type="SUPFAM" id="SSF143212">
    <property type="entry name" value="Rv2632c-like"/>
    <property type="match status" value="1"/>
</dbReference>
<dbReference type="Proteomes" id="UP001152755">
    <property type="component" value="Unassembled WGS sequence"/>
</dbReference>
<accession>A0A9X4RF58</accession>
<dbReference type="RefSeq" id="WP_277833477.1">
    <property type="nucleotide sequence ID" value="NZ_JAAIVF010000004.1"/>
</dbReference>
<gene>
    <name evidence="1" type="ORF">NVS88_18875</name>
</gene>
<dbReference type="InterPro" id="IPR038070">
    <property type="entry name" value="Rv2632c-like_sf"/>
</dbReference>